<dbReference type="AlphaFoldDB" id="A0A520KUR1"/>
<reference evidence="1 2" key="1">
    <citation type="journal article" date="2019" name="Nat. Microbiol.">
        <title>Wide diversity of methane and short-chain alkane metabolisms in uncultured archaea.</title>
        <authorList>
            <person name="Borrel G."/>
            <person name="Adam P.S."/>
            <person name="McKay L.J."/>
            <person name="Chen L.X."/>
            <person name="Sierra-Garcia I.N."/>
            <person name="Sieber C.M."/>
            <person name="Letourneur Q."/>
            <person name="Ghozlane A."/>
            <person name="Andersen G.L."/>
            <person name="Li W.J."/>
            <person name="Hallam S.J."/>
            <person name="Muyzer G."/>
            <person name="de Oliveira V.M."/>
            <person name="Inskeep W.P."/>
            <person name="Banfield J.F."/>
            <person name="Gribaldo S."/>
        </authorList>
    </citation>
    <scope>NUCLEOTIDE SEQUENCE [LARGE SCALE GENOMIC DNA]</scope>
    <source>
        <strain evidence="1">NM1b</strain>
    </source>
</reference>
<evidence type="ECO:0000313" key="2">
    <source>
        <dbReference type="Proteomes" id="UP000320766"/>
    </source>
</evidence>
<proteinExistence type="predicted"/>
<protein>
    <submittedName>
        <fullName evidence="1">Uncharacterized protein</fullName>
    </submittedName>
</protein>
<comment type="caution">
    <text evidence="1">The sequence shown here is derived from an EMBL/GenBank/DDBJ whole genome shotgun (WGS) entry which is preliminary data.</text>
</comment>
<evidence type="ECO:0000313" key="1">
    <source>
        <dbReference type="EMBL" id="RZN66876.1"/>
    </source>
</evidence>
<sequence>MSKNNKETMRKILRKIGPFLKGSVSTIYKKCGKNCSTCREKGGHPATYFCYRREGKTLVVHIPSSKVDLTKEYHAKYKKLERIIEDITQDTLKKIKKGK</sequence>
<dbReference type="EMBL" id="RXIL01000148">
    <property type="protein sequence ID" value="RZN66876.1"/>
    <property type="molecule type" value="Genomic_DNA"/>
</dbReference>
<name>A0A520KUR1_9EURY</name>
<organism evidence="1 2">
    <name type="scientific">Candidatus Methanolliviera hydrocarbonicum</name>
    <dbReference type="NCBI Taxonomy" id="2491085"/>
    <lineage>
        <taxon>Archaea</taxon>
        <taxon>Methanobacteriati</taxon>
        <taxon>Methanobacteriota</taxon>
        <taxon>Candidatus Methanoliparia</taxon>
        <taxon>Candidatus Methanoliparales</taxon>
        <taxon>Candidatus Methanollivieraceae</taxon>
        <taxon>Candidatus Methanolliviera</taxon>
    </lineage>
</organism>
<accession>A0A520KUR1</accession>
<gene>
    <name evidence="1" type="ORF">EF807_08050</name>
</gene>
<dbReference type="Proteomes" id="UP000320766">
    <property type="component" value="Unassembled WGS sequence"/>
</dbReference>